<feature type="domain" description="Protein kinase" evidence="6">
    <location>
        <begin position="14"/>
        <end position="290"/>
    </location>
</feature>
<keyword evidence="8" id="KW-1185">Reference proteome</keyword>
<keyword evidence="4" id="KW-0067">ATP-binding</keyword>
<dbReference type="Gene3D" id="1.10.510.10">
    <property type="entry name" value="Transferase(Phosphotransferase) domain 1"/>
    <property type="match status" value="1"/>
</dbReference>
<feature type="region of interest" description="Disordered" evidence="5">
    <location>
        <begin position="365"/>
        <end position="412"/>
    </location>
</feature>
<dbReference type="Gene3D" id="3.30.200.20">
    <property type="entry name" value="Phosphorylase Kinase, domain 1"/>
    <property type="match status" value="1"/>
</dbReference>
<dbReference type="Proteomes" id="UP000034883">
    <property type="component" value="Chromosome"/>
</dbReference>
<dbReference type="AlphaFoldDB" id="A0A0F6W5K0"/>
<dbReference type="STRING" id="927083.DB32_005192"/>
<evidence type="ECO:0000256" key="3">
    <source>
        <dbReference type="ARBA" id="ARBA00022777"/>
    </source>
</evidence>
<proteinExistence type="predicted"/>
<reference evidence="7 8" key="1">
    <citation type="submission" date="2015-03" db="EMBL/GenBank/DDBJ databases">
        <title>Genome assembly of Sandaracinus amylolyticus DSM 53668.</title>
        <authorList>
            <person name="Sharma G."/>
            <person name="Subramanian S."/>
        </authorList>
    </citation>
    <scope>NUCLEOTIDE SEQUENCE [LARGE SCALE GENOMIC DNA]</scope>
    <source>
        <strain evidence="7 8">DSM 53668</strain>
    </source>
</reference>
<keyword evidence="1" id="KW-0808">Transferase</keyword>
<evidence type="ECO:0000256" key="1">
    <source>
        <dbReference type="ARBA" id="ARBA00022679"/>
    </source>
</evidence>
<dbReference type="InterPro" id="IPR000719">
    <property type="entry name" value="Prot_kinase_dom"/>
</dbReference>
<dbReference type="KEGG" id="samy:DB32_005192"/>
<sequence length="412" mass="44174">MAVDAPGRIIAGKYELVSPAGEGGMAVVWKALARGAGSFQRPVAIKRIQHAKHADPSFVRMFEEEARVGSELHHPNVVQILDFGMDEEGGYYLVMEWIEGLDMFQWVRSFPKGLRETPWPLVAAIGIEVCRALAAAHERVDARGQIVPVYHRDVSPSNVLLGVSGVVKLTDFGLARAMDRASMTRPNVIKGKLAYCAPELISGAKPSSQSDLFALGVVLWEALAQKRLFTGKNDLEVLLAVRKGDVPKLSELRPDVPYSLALAVHTALETHPDARFENAKSMARALAAVLRAEAEHADAEPLGASVRAARVRLGKDAPEGAPQPVLEVPTPKLGAPALTPVSEPSAQEISLTELEAVETPAVLPAESASMSVEKAPNKTVPGSPAVLSPAPRGLWQSDDRSVAEPLPLVKKK</sequence>
<evidence type="ECO:0000313" key="8">
    <source>
        <dbReference type="Proteomes" id="UP000034883"/>
    </source>
</evidence>
<keyword evidence="2" id="KW-0547">Nucleotide-binding</keyword>
<evidence type="ECO:0000256" key="5">
    <source>
        <dbReference type="SAM" id="MobiDB-lite"/>
    </source>
</evidence>
<evidence type="ECO:0000313" key="7">
    <source>
        <dbReference type="EMBL" id="AKF08043.1"/>
    </source>
</evidence>
<dbReference type="PROSITE" id="PS00109">
    <property type="entry name" value="PROTEIN_KINASE_TYR"/>
    <property type="match status" value="1"/>
</dbReference>
<keyword evidence="3 7" id="KW-0418">Kinase</keyword>
<dbReference type="GO" id="GO:0005524">
    <property type="term" value="F:ATP binding"/>
    <property type="evidence" value="ECO:0007669"/>
    <property type="project" value="UniProtKB-KW"/>
</dbReference>
<organism evidence="7 8">
    <name type="scientific">Sandaracinus amylolyticus</name>
    <dbReference type="NCBI Taxonomy" id="927083"/>
    <lineage>
        <taxon>Bacteria</taxon>
        <taxon>Pseudomonadati</taxon>
        <taxon>Myxococcota</taxon>
        <taxon>Polyangia</taxon>
        <taxon>Polyangiales</taxon>
        <taxon>Sandaracinaceae</taxon>
        <taxon>Sandaracinus</taxon>
    </lineage>
</organism>
<dbReference type="PANTHER" id="PTHR43289">
    <property type="entry name" value="MITOGEN-ACTIVATED PROTEIN KINASE KINASE KINASE 20-RELATED"/>
    <property type="match status" value="1"/>
</dbReference>
<dbReference type="SUPFAM" id="SSF56112">
    <property type="entry name" value="Protein kinase-like (PK-like)"/>
    <property type="match status" value="1"/>
</dbReference>
<evidence type="ECO:0000256" key="2">
    <source>
        <dbReference type="ARBA" id="ARBA00022741"/>
    </source>
</evidence>
<dbReference type="InterPro" id="IPR011009">
    <property type="entry name" value="Kinase-like_dom_sf"/>
</dbReference>
<dbReference type="PROSITE" id="PS50011">
    <property type="entry name" value="PROTEIN_KINASE_DOM"/>
    <property type="match status" value="1"/>
</dbReference>
<dbReference type="EMBL" id="CP011125">
    <property type="protein sequence ID" value="AKF08043.1"/>
    <property type="molecule type" value="Genomic_DNA"/>
</dbReference>
<accession>A0A0F6W5K0</accession>
<dbReference type="GO" id="GO:0004674">
    <property type="term" value="F:protein serine/threonine kinase activity"/>
    <property type="evidence" value="ECO:0007669"/>
    <property type="project" value="UniProtKB-KW"/>
</dbReference>
<keyword evidence="7" id="KW-0723">Serine/threonine-protein kinase</keyword>
<dbReference type="InterPro" id="IPR008266">
    <property type="entry name" value="Tyr_kinase_AS"/>
</dbReference>
<dbReference type="RefSeq" id="WP_053235234.1">
    <property type="nucleotide sequence ID" value="NZ_CP011125.1"/>
</dbReference>
<protein>
    <submittedName>
        <fullName evidence="7">Serine/threonine protein kinase</fullName>
    </submittedName>
</protein>
<dbReference type="PANTHER" id="PTHR43289:SF6">
    <property type="entry name" value="SERINE_THREONINE-PROTEIN KINASE NEKL-3"/>
    <property type="match status" value="1"/>
</dbReference>
<gene>
    <name evidence="7" type="ORF">DB32_005192</name>
</gene>
<evidence type="ECO:0000256" key="4">
    <source>
        <dbReference type="ARBA" id="ARBA00022840"/>
    </source>
</evidence>
<dbReference type="CDD" id="cd14014">
    <property type="entry name" value="STKc_PknB_like"/>
    <property type="match status" value="1"/>
</dbReference>
<evidence type="ECO:0000259" key="6">
    <source>
        <dbReference type="PROSITE" id="PS50011"/>
    </source>
</evidence>
<dbReference type="Pfam" id="PF00069">
    <property type="entry name" value="Pkinase"/>
    <property type="match status" value="1"/>
</dbReference>
<name>A0A0F6W5K0_9BACT</name>